<name>A0A0F7VKK5_STRLW</name>
<evidence type="ECO:0000313" key="1">
    <source>
        <dbReference type="EMBL" id="CQR59264.1"/>
    </source>
</evidence>
<sequence length="103" mass="11126">MTATATVTVDSLIAQHADNLAYVAENPTPATNLTEFLHHLDYAVDNFHQAGINGHDDLQTAGTLLSEAANTEGDTREGLLLRAAVVLEVVRDMTDEYRTMVGD</sequence>
<dbReference type="RefSeq" id="WP_047121293.1">
    <property type="nucleotide sequence ID" value="NZ_LN831788.1"/>
</dbReference>
<protein>
    <submittedName>
        <fullName evidence="1">Sle1_097 protein</fullName>
    </submittedName>
</protein>
<evidence type="ECO:0000313" key="2">
    <source>
        <dbReference type="Proteomes" id="UP000035016"/>
    </source>
</evidence>
<geneLocation type="plasmid" evidence="1 2">
    <name>pSLE1</name>
</geneLocation>
<dbReference type="AlphaFoldDB" id="A0A0F7VKK5"/>
<dbReference type="EMBL" id="LN831788">
    <property type="protein sequence ID" value="CQR59264.1"/>
    <property type="molecule type" value="Genomic_DNA"/>
</dbReference>
<organism evidence="1 2">
    <name type="scientific">Streptomyces leeuwenhoekii</name>
    <dbReference type="NCBI Taxonomy" id="1437453"/>
    <lineage>
        <taxon>Bacteria</taxon>
        <taxon>Bacillati</taxon>
        <taxon>Actinomycetota</taxon>
        <taxon>Actinomycetes</taxon>
        <taxon>Kitasatosporales</taxon>
        <taxon>Streptomycetaceae</taxon>
        <taxon>Streptomyces</taxon>
    </lineage>
</organism>
<keyword evidence="1" id="KW-0614">Plasmid</keyword>
<proteinExistence type="predicted"/>
<gene>
    <name evidence="1" type="ORF">sle1_097</name>
</gene>
<dbReference type="KEGG" id="sle:sle1_097"/>
<reference evidence="2" key="1">
    <citation type="submission" date="2015-02" db="EMBL/GenBank/DDBJ databases">
        <authorList>
            <person name="Gomez-Escribano P.J."/>
        </authorList>
    </citation>
    <scope>NUCLEOTIDE SEQUENCE [LARGE SCALE GENOMIC DNA]</scope>
    <source>
        <strain evidence="2">C34 (DSM 42122 / NRRL B-24963)</strain>
        <plasmid evidence="2">pSLE1</plasmid>
    </source>
</reference>
<dbReference type="Proteomes" id="UP000035016">
    <property type="component" value="Plasmid pSLE1"/>
</dbReference>
<accession>A0A0F7VKK5</accession>
<dbReference type="PATRIC" id="fig|1437453.6.peg.7223"/>